<feature type="region of interest" description="Disordered" evidence="4">
    <location>
        <begin position="435"/>
        <end position="473"/>
    </location>
</feature>
<feature type="coiled-coil region" evidence="3">
    <location>
        <begin position="515"/>
        <end position="549"/>
    </location>
</feature>
<feature type="region of interest" description="Disordered" evidence="4">
    <location>
        <begin position="345"/>
        <end position="405"/>
    </location>
</feature>
<dbReference type="PANTHER" id="PTHR45622">
    <property type="entry name" value="UBIQUITIN-PROTEIN LIGASE E3A-RELATED"/>
    <property type="match status" value="1"/>
</dbReference>
<dbReference type="PRINTS" id="PR00633">
    <property type="entry name" value="RCCNDNSATION"/>
</dbReference>
<feature type="compositionally biased region" description="Polar residues" evidence="4">
    <location>
        <begin position="435"/>
        <end position="447"/>
    </location>
</feature>
<dbReference type="AlphaFoldDB" id="A0A0L0DFW5"/>
<dbReference type="PANTHER" id="PTHR45622:SF70">
    <property type="entry name" value="SECRETION-REGULATING GUANINE NUCLEOTIDE EXCHANGE FACTOR"/>
    <property type="match status" value="1"/>
</dbReference>
<organism evidence="6 7">
    <name type="scientific">Thecamonas trahens ATCC 50062</name>
    <dbReference type="NCBI Taxonomy" id="461836"/>
    <lineage>
        <taxon>Eukaryota</taxon>
        <taxon>Apusozoa</taxon>
        <taxon>Apusomonadida</taxon>
        <taxon>Apusomonadidae</taxon>
        <taxon>Thecamonas</taxon>
    </lineage>
</organism>
<evidence type="ECO:0000256" key="2">
    <source>
        <dbReference type="PROSITE-ProRule" id="PRU00235"/>
    </source>
</evidence>
<dbReference type="eggNOG" id="KOG1426">
    <property type="taxonomic scope" value="Eukaryota"/>
</dbReference>
<dbReference type="InterPro" id="IPR009091">
    <property type="entry name" value="RCC1/BLIP-II"/>
</dbReference>
<feature type="compositionally biased region" description="Low complexity" evidence="4">
    <location>
        <begin position="390"/>
        <end position="405"/>
    </location>
</feature>
<feature type="coiled-coil region" evidence="3">
    <location>
        <begin position="775"/>
        <end position="809"/>
    </location>
</feature>
<dbReference type="PROSITE" id="PS00626">
    <property type="entry name" value="RCC1_2"/>
    <property type="match status" value="2"/>
</dbReference>
<dbReference type="PROSITE" id="PS50012">
    <property type="entry name" value="RCC1_3"/>
    <property type="match status" value="6"/>
</dbReference>
<dbReference type="SUPFAM" id="SSF50985">
    <property type="entry name" value="RCC1/BLIP-II"/>
    <property type="match status" value="2"/>
</dbReference>
<dbReference type="Gene3D" id="1.10.287.1490">
    <property type="match status" value="1"/>
</dbReference>
<dbReference type="STRING" id="461836.A0A0L0DFW5"/>
<feature type="coiled-coil region" evidence="3">
    <location>
        <begin position="670"/>
        <end position="718"/>
    </location>
</feature>
<dbReference type="OrthoDB" id="8068875at2759"/>
<feature type="coiled-coil region" evidence="3">
    <location>
        <begin position="880"/>
        <end position="928"/>
    </location>
</feature>
<keyword evidence="3" id="KW-0175">Coiled coil</keyword>
<evidence type="ECO:0000256" key="3">
    <source>
        <dbReference type="SAM" id="Coils"/>
    </source>
</evidence>
<feature type="repeat" description="RCC1" evidence="2">
    <location>
        <begin position="111"/>
        <end position="166"/>
    </location>
</feature>
<feature type="domain" description="RCC1-like" evidence="5">
    <location>
        <begin position="5"/>
        <end position="229"/>
    </location>
</feature>
<dbReference type="EMBL" id="GL349460">
    <property type="protein sequence ID" value="KNC50223.1"/>
    <property type="molecule type" value="Genomic_DNA"/>
</dbReference>
<keyword evidence="7" id="KW-1185">Reference proteome</keyword>
<feature type="region of interest" description="Disordered" evidence="4">
    <location>
        <begin position="1055"/>
        <end position="1074"/>
    </location>
</feature>
<dbReference type="Gene3D" id="2.130.10.30">
    <property type="entry name" value="Regulator of chromosome condensation 1/beta-lactamase-inhibitor protein II"/>
    <property type="match status" value="3"/>
</dbReference>
<feature type="repeat" description="RCC1" evidence="2">
    <location>
        <begin position="167"/>
        <end position="218"/>
    </location>
</feature>
<proteinExistence type="predicted"/>
<evidence type="ECO:0000256" key="1">
    <source>
        <dbReference type="ARBA" id="ARBA00022737"/>
    </source>
</evidence>
<feature type="repeat" description="RCC1" evidence="2">
    <location>
        <begin position="286"/>
        <end position="343"/>
    </location>
</feature>
<gene>
    <name evidence="6" type="ORF">AMSG_06374</name>
</gene>
<dbReference type="InterPro" id="IPR058923">
    <property type="entry name" value="RCC1-like_dom"/>
</dbReference>
<sequence>MNAHSAGRVAAFGFSMYGQCGTGATSSIRSPRLLAALDGVCIAAVTAGEYHSAALSADGAVYTWGKGDDGQLGLGATGQAVLPTQVVALDGIRIASVSAGGAHTVALDAAGNVFAWGRGSSGQLGTGGTGSECSPVAVSFVDVLDAGERIVDIAAGSDFTLFLTSAGGVLATGSGMYGRLGTGSTLSALSPVRLAKLDGASITHVAAGTHCGMALSQSTGAVYAWGFGKLSPTPMDQLMDLGITAVAAGQYHGAASALALVQPLPQLSFVDVAAGDDHTLALAADGSLYSWGNDMYGRLGRPTAGDEPGCASPGVPALVPGLATARVRALAAGGAHSLVVIVGAPASSPRSSGGRPSLRQASASHRAAPSKAERMARLSAMLSGKSNGGSTPARASRSVAAATSSLARTHEFQRYAARQSSRGSPRVAAPSQASAVFWNSPNHSSTAAVRPSRTPLRSSPLQTLPLGGASRSPPVRSVAATLQELANAELGASAARSRGALSARHRESHALADELANSRASLEATKRTSERLRRDMDALAAQRARLARSTTELSASLRASTSSIEHEHESARVTRDASIDAFVRMADEVEALQTETEVMQDSTAALSDSRASLEALRSSVAEEHTVVSHQIEALERELALAHADSESAVAHHARLAQAVEAQLLSKNEVEDALEAAASTLRVELARVREQCTRLSAALDQADSALTALKTRRDGLQSELAEKAGEEDELVTAINEASASIDAKTAAIHDHNASLAKLVGDEGRLGTELAELADRKASADARVLTLAAQVEEAEARRASVEAQVASLAKQLGEAQGGYTALQSEFKAKAAELDTIRGETTRVREAIAHAEADTATAKETLERERGVFARASALRDSTLDQLSETKAARVTMEKEVHTLQAELAEAQAEAQAALEARNKAQRELETEQEARRVAMSAKAKLEEAVELERESRLVALAAKERSALQLEVEQEKKLALATEEERLSRAVKSSRAAFRSAAATAKENAAYAANLQNSAASIGGGGTAVRQTASRRSISPRKVAATKARVAQLLSTLDPEHAPALAATHTSPNTGERASGRPKHFAAVERAKRVLHEAKASMAMAATLEAVDVASPGQIAADIPRSQLRPVNEVLESSVAAELDTAERDVRAARAKLDAILATAR</sequence>
<evidence type="ECO:0000313" key="7">
    <source>
        <dbReference type="Proteomes" id="UP000054408"/>
    </source>
</evidence>
<keyword evidence="1" id="KW-0677">Repeat</keyword>
<evidence type="ECO:0000259" key="5">
    <source>
        <dbReference type="Pfam" id="PF25390"/>
    </source>
</evidence>
<feature type="repeat" description="RCC1" evidence="2">
    <location>
        <begin position="220"/>
        <end position="285"/>
    </location>
</feature>
<dbReference type="OMA" id="SCERIAN"/>
<dbReference type="InterPro" id="IPR051709">
    <property type="entry name" value="Ub-ligase/GTPase-reg"/>
</dbReference>
<dbReference type="Pfam" id="PF13540">
    <property type="entry name" value="RCC1_2"/>
    <property type="match status" value="1"/>
</dbReference>
<accession>A0A0L0DFW5</accession>
<protein>
    <submittedName>
        <fullName evidence="6">UVB-resistance protein UVR8</fullName>
    </submittedName>
</protein>
<feature type="repeat" description="RCC1" evidence="2">
    <location>
        <begin position="7"/>
        <end position="58"/>
    </location>
</feature>
<reference evidence="6 7" key="1">
    <citation type="submission" date="2010-05" db="EMBL/GenBank/DDBJ databases">
        <title>The Genome Sequence of Thecamonas trahens ATCC 50062.</title>
        <authorList>
            <consortium name="The Broad Institute Genome Sequencing Platform"/>
            <person name="Russ C."/>
            <person name="Cuomo C."/>
            <person name="Shea T."/>
            <person name="Young S.K."/>
            <person name="Zeng Q."/>
            <person name="Koehrsen M."/>
            <person name="Haas B."/>
            <person name="Borodovsky M."/>
            <person name="Guigo R."/>
            <person name="Alvarado L."/>
            <person name="Berlin A."/>
            <person name="Bochicchio J."/>
            <person name="Borenstein D."/>
            <person name="Chapman S."/>
            <person name="Chen Z."/>
            <person name="Freedman E."/>
            <person name="Gellesch M."/>
            <person name="Goldberg J."/>
            <person name="Griggs A."/>
            <person name="Gujja S."/>
            <person name="Heilman E."/>
            <person name="Heiman D."/>
            <person name="Hepburn T."/>
            <person name="Howarth C."/>
            <person name="Jen D."/>
            <person name="Larson L."/>
            <person name="Mehta T."/>
            <person name="Park D."/>
            <person name="Pearson M."/>
            <person name="Roberts A."/>
            <person name="Saif S."/>
            <person name="Shenoy N."/>
            <person name="Sisk P."/>
            <person name="Stolte C."/>
            <person name="Sykes S."/>
            <person name="Thomson T."/>
            <person name="Walk T."/>
            <person name="White J."/>
            <person name="Yandava C."/>
            <person name="Burger G."/>
            <person name="Gray M.W."/>
            <person name="Holland P.W.H."/>
            <person name="King N."/>
            <person name="Lang F.B.F."/>
            <person name="Roger A.J."/>
            <person name="Ruiz-Trillo I."/>
            <person name="Lander E."/>
            <person name="Nusbaum C."/>
        </authorList>
    </citation>
    <scope>NUCLEOTIDE SEQUENCE [LARGE SCALE GENOMIC DNA]</scope>
    <source>
        <strain evidence="6 7">ATCC 50062</strain>
    </source>
</reference>
<dbReference type="GO" id="GO:0005737">
    <property type="term" value="C:cytoplasm"/>
    <property type="evidence" value="ECO:0007669"/>
    <property type="project" value="TreeGrafter"/>
</dbReference>
<dbReference type="Proteomes" id="UP000054408">
    <property type="component" value="Unassembled WGS sequence"/>
</dbReference>
<feature type="repeat" description="RCC1" evidence="2">
    <location>
        <begin position="59"/>
        <end position="110"/>
    </location>
</feature>
<dbReference type="GeneID" id="25565545"/>
<dbReference type="RefSeq" id="XP_013757056.1">
    <property type="nucleotide sequence ID" value="XM_013901602.1"/>
</dbReference>
<feature type="compositionally biased region" description="Low complexity" evidence="4">
    <location>
        <begin position="345"/>
        <end position="357"/>
    </location>
</feature>
<name>A0A0L0DFW5_THETB</name>
<evidence type="ECO:0000256" key="4">
    <source>
        <dbReference type="SAM" id="MobiDB-lite"/>
    </source>
</evidence>
<dbReference type="InterPro" id="IPR000408">
    <property type="entry name" value="Reg_chr_condens"/>
</dbReference>
<dbReference type="Pfam" id="PF25390">
    <property type="entry name" value="WD40_RLD"/>
    <property type="match status" value="1"/>
</dbReference>
<evidence type="ECO:0000313" key="6">
    <source>
        <dbReference type="EMBL" id="KNC50223.1"/>
    </source>
</evidence>